<dbReference type="GO" id="GO:0006508">
    <property type="term" value="P:proteolysis"/>
    <property type="evidence" value="ECO:0007669"/>
    <property type="project" value="UniProtKB-KW"/>
</dbReference>
<dbReference type="SMART" id="SM00228">
    <property type="entry name" value="PDZ"/>
    <property type="match status" value="1"/>
</dbReference>
<dbReference type="Gene3D" id="2.30.42.10">
    <property type="match status" value="1"/>
</dbReference>
<dbReference type="FunFam" id="3.30.750.44:FF:000002">
    <property type="entry name" value="carboxyl-terminal-processing peptidase 2, chloroplastic"/>
    <property type="match status" value="1"/>
</dbReference>
<evidence type="ECO:0000256" key="2">
    <source>
        <dbReference type="ARBA" id="ARBA00009179"/>
    </source>
</evidence>
<keyword evidence="15" id="KW-0472">Membrane</keyword>
<dbReference type="SUPFAM" id="SSF52096">
    <property type="entry name" value="ClpP/crotonase"/>
    <property type="match status" value="1"/>
</dbReference>
<protein>
    <recommendedName>
        <fullName evidence="11">Carboxyl-terminal-processing protease</fullName>
        <ecNumber evidence="10">3.4.21.102</ecNumber>
    </recommendedName>
    <alternativeName>
        <fullName evidence="12">CtpA</fullName>
    </alternativeName>
</protein>
<evidence type="ECO:0000256" key="11">
    <source>
        <dbReference type="ARBA" id="ARBA00069724"/>
    </source>
</evidence>
<dbReference type="GO" id="GO:0031979">
    <property type="term" value="C:plasma membrane-derived thylakoid lumen"/>
    <property type="evidence" value="ECO:0007669"/>
    <property type="project" value="UniProtKB-SubCell"/>
</dbReference>
<dbReference type="AlphaFoldDB" id="A0A951PW22"/>
<reference evidence="17" key="1">
    <citation type="submission" date="2021-05" db="EMBL/GenBank/DDBJ databases">
        <authorList>
            <person name="Pietrasiak N."/>
            <person name="Ward R."/>
            <person name="Stajich J.E."/>
            <person name="Kurbessoian T."/>
        </authorList>
    </citation>
    <scope>NUCLEOTIDE SEQUENCE</scope>
    <source>
        <strain evidence="17">JT2-VF2</strain>
    </source>
</reference>
<evidence type="ECO:0000256" key="15">
    <source>
        <dbReference type="SAM" id="Phobius"/>
    </source>
</evidence>
<keyword evidence="5 13" id="KW-0378">Hydrolase</keyword>
<dbReference type="GO" id="GO:0007165">
    <property type="term" value="P:signal transduction"/>
    <property type="evidence" value="ECO:0007669"/>
    <property type="project" value="TreeGrafter"/>
</dbReference>
<evidence type="ECO:0000259" key="16">
    <source>
        <dbReference type="PROSITE" id="PS50106"/>
    </source>
</evidence>
<dbReference type="PANTHER" id="PTHR32060">
    <property type="entry name" value="TAIL-SPECIFIC PROTEASE"/>
    <property type="match status" value="1"/>
</dbReference>
<evidence type="ECO:0000256" key="9">
    <source>
        <dbReference type="ARBA" id="ARBA00053093"/>
    </source>
</evidence>
<comment type="similarity">
    <text evidence="2 13">Belongs to the peptidase S41A family.</text>
</comment>
<evidence type="ECO:0000256" key="7">
    <source>
        <dbReference type="ARBA" id="ARBA00023078"/>
    </source>
</evidence>
<dbReference type="Gene3D" id="3.30.750.44">
    <property type="match status" value="1"/>
</dbReference>
<evidence type="ECO:0000256" key="13">
    <source>
        <dbReference type="RuleBase" id="RU004404"/>
    </source>
</evidence>
<reference evidence="17" key="2">
    <citation type="journal article" date="2022" name="Microbiol. Resour. Announc.">
        <title>Metagenome Sequencing to Explore Phylogenomics of Terrestrial Cyanobacteria.</title>
        <authorList>
            <person name="Ward R.D."/>
            <person name="Stajich J.E."/>
            <person name="Johansen J.R."/>
            <person name="Huntemann M."/>
            <person name="Clum A."/>
            <person name="Foster B."/>
            <person name="Foster B."/>
            <person name="Roux S."/>
            <person name="Palaniappan K."/>
            <person name="Varghese N."/>
            <person name="Mukherjee S."/>
            <person name="Reddy T.B.K."/>
            <person name="Daum C."/>
            <person name="Copeland A."/>
            <person name="Chen I.A."/>
            <person name="Ivanova N.N."/>
            <person name="Kyrpides N.C."/>
            <person name="Shapiro N."/>
            <person name="Eloe-Fadrosh E.A."/>
            <person name="Pietrasiak N."/>
        </authorList>
    </citation>
    <scope>NUCLEOTIDE SEQUENCE</scope>
    <source>
        <strain evidence="17">JT2-VF2</strain>
    </source>
</reference>
<dbReference type="SUPFAM" id="SSF50156">
    <property type="entry name" value="PDZ domain-like"/>
    <property type="match status" value="1"/>
</dbReference>
<comment type="caution">
    <text evidence="17">The sequence shown here is derived from an EMBL/GenBank/DDBJ whole genome shotgun (WGS) entry which is preliminary data.</text>
</comment>
<keyword evidence="7" id="KW-0793">Thylakoid</keyword>
<evidence type="ECO:0000256" key="5">
    <source>
        <dbReference type="ARBA" id="ARBA00022801"/>
    </source>
</evidence>
<evidence type="ECO:0000256" key="12">
    <source>
        <dbReference type="ARBA" id="ARBA00080563"/>
    </source>
</evidence>
<dbReference type="Pfam" id="PF17820">
    <property type="entry name" value="PDZ_6"/>
    <property type="match status" value="1"/>
</dbReference>
<dbReference type="SMART" id="SM00245">
    <property type="entry name" value="TSPc"/>
    <property type="match status" value="1"/>
</dbReference>
<dbReference type="GO" id="GO:0004252">
    <property type="term" value="F:serine-type endopeptidase activity"/>
    <property type="evidence" value="ECO:0007669"/>
    <property type="project" value="UniProtKB-EC"/>
</dbReference>
<dbReference type="InterPro" id="IPR005151">
    <property type="entry name" value="Tail-specific_protease"/>
</dbReference>
<evidence type="ECO:0000256" key="8">
    <source>
        <dbReference type="ARBA" id="ARBA00051784"/>
    </source>
</evidence>
<keyword evidence="6 13" id="KW-0720">Serine protease</keyword>
<dbReference type="FunFam" id="2.30.42.10:FF:000063">
    <property type="entry name" value="Peptidase, S41 family"/>
    <property type="match status" value="1"/>
</dbReference>
<dbReference type="CDD" id="cd07560">
    <property type="entry name" value="Peptidase_S41_CPP"/>
    <property type="match status" value="1"/>
</dbReference>
<dbReference type="InterPro" id="IPR054625">
    <property type="entry name" value="Cterm_S41_CtpB"/>
</dbReference>
<dbReference type="PROSITE" id="PS50106">
    <property type="entry name" value="PDZ"/>
    <property type="match status" value="1"/>
</dbReference>
<dbReference type="GO" id="GO:0030288">
    <property type="term" value="C:outer membrane-bounded periplasmic space"/>
    <property type="evidence" value="ECO:0007669"/>
    <property type="project" value="TreeGrafter"/>
</dbReference>
<comment type="catalytic activity">
    <reaction evidence="8">
        <text>The enzyme shows specific recognition of a C-terminal tripeptide, Xaa-Yaa-Zaa, in which Xaa is preferably Ala or Leu, Yaa is preferably Ala or Tyr, and Zaa is preferably Ala, but then cleaves at a variable distance from the C-terminus. A typical cleavage is -Ala-Ala-|-Arg-Ala-Ala-Lys-Glu-Asn-Tyr-Ala-Leu-Ala-Ala.</text>
        <dbReference type="EC" id="3.4.21.102"/>
    </reaction>
</comment>
<keyword evidence="15" id="KW-0812">Transmembrane</keyword>
<evidence type="ECO:0000256" key="1">
    <source>
        <dbReference type="ARBA" id="ARBA00004518"/>
    </source>
</evidence>
<evidence type="ECO:0000256" key="4">
    <source>
        <dbReference type="ARBA" id="ARBA00022729"/>
    </source>
</evidence>
<dbReference type="PANTHER" id="PTHR32060:SF30">
    <property type="entry name" value="CARBOXY-TERMINAL PROCESSING PROTEASE CTPA"/>
    <property type="match status" value="1"/>
</dbReference>
<organism evidence="17 18">
    <name type="scientific">Mojavia pulchra JT2-VF2</name>
    <dbReference type="NCBI Taxonomy" id="287848"/>
    <lineage>
        <taxon>Bacteria</taxon>
        <taxon>Bacillati</taxon>
        <taxon>Cyanobacteriota</taxon>
        <taxon>Cyanophyceae</taxon>
        <taxon>Nostocales</taxon>
        <taxon>Nostocaceae</taxon>
    </lineage>
</organism>
<evidence type="ECO:0000313" key="17">
    <source>
        <dbReference type="EMBL" id="MBW4559956.1"/>
    </source>
</evidence>
<dbReference type="Gene3D" id="3.90.226.10">
    <property type="entry name" value="2-enoyl-CoA Hydratase, Chain A, domain 1"/>
    <property type="match status" value="1"/>
</dbReference>
<accession>A0A951PW22</accession>
<keyword evidence="15" id="KW-1133">Transmembrane helix</keyword>
<proteinExistence type="inferred from homology"/>
<dbReference type="InterPro" id="IPR036034">
    <property type="entry name" value="PDZ_sf"/>
</dbReference>
<dbReference type="InterPro" id="IPR001478">
    <property type="entry name" value="PDZ"/>
</dbReference>
<dbReference type="EC" id="3.4.21.102" evidence="10"/>
<dbReference type="Pfam" id="PF03572">
    <property type="entry name" value="Peptidase_S41"/>
    <property type="match status" value="1"/>
</dbReference>
<dbReference type="NCBIfam" id="TIGR00225">
    <property type="entry name" value="prc"/>
    <property type="match status" value="1"/>
</dbReference>
<keyword evidence="4" id="KW-0732">Signal</keyword>
<gene>
    <name evidence="17" type="ORF">KME32_02175</name>
</gene>
<comment type="function">
    <text evidence="9">Cleavage of the 16 C-terminal residues from the D1 precursor of photosystem II (PSII). This proteolytic processing is necessary to allow the light-driven assembly of the oxygen-evolving cluster (a tetranuclear manganese), which is responsible for photosynthetic water oxidation.</text>
</comment>
<evidence type="ECO:0000256" key="10">
    <source>
        <dbReference type="ARBA" id="ARBA00066637"/>
    </source>
</evidence>
<feature type="region of interest" description="Disordered" evidence="14">
    <location>
        <begin position="423"/>
        <end position="445"/>
    </location>
</feature>
<dbReference type="InterPro" id="IPR029045">
    <property type="entry name" value="ClpP/crotonase-like_dom_sf"/>
</dbReference>
<comment type="subcellular location">
    <subcellularLocation>
        <location evidence="1">Cellular thylakoid lumen</location>
    </subcellularLocation>
</comment>
<dbReference type="InterPro" id="IPR004447">
    <property type="entry name" value="Peptidase_S41A"/>
</dbReference>
<feature type="transmembrane region" description="Helical" evidence="15">
    <location>
        <begin position="12"/>
        <end position="33"/>
    </location>
</feature>
<evidence type="ECO:0000256" key="3">
    <source>
        <dbReference type="ARBA" id="ARBA00022670"/>
    </source>
</evidence>
<dbReference type="Proteomes" id="UP000715781">
    <property type="component" value="Unassembled WGS sequence"/>
</dbReference>
<evidence type="ECO:0000256" key="14">
    <source>
        <dbReference type="SAM" id="MobiDB-lite"/>
    </source>
</evidence>
<evidence type="ECO:0000313" key="18">
    <source>
        <dbReference type="Proteomes" id="UP000715781"/>
    </source>
</evidence>
<feature type="domain" description="PDZ" evidence="16">
    <location>
        <begin position="112"/>
        <end position="182"/>
    </location>
</feature>
<dbReference type="InterPro" id="IPR041489">
    <property type="entry name" value="PDZ_6"/>
</dbReference>
<dbReference type="NCBIfam" id="NF045589">
    <property type="entry name" value="Cterm_S41_CtpB"/>
    <property type="match status" value="1"/>
</dbReference>
<dbReference type="EMBL" id="JAHHHN010000001">
    <property type="protein sequence ID" value="MBW4559956.1"/>
    <property type="molecule type" value="Genomic_DNA"/>
</dbReference>
<sequence>MNQSAKRYSPLQVALIGGAIATSATVSLFGPAWTRCVRAALQDSPKAVVDEVWQLVNREYVDGKFNQQDWQATRQSLLSKNYTTHEEAYVAIREALQQLGDPYTRFMDPKQYEALTSQTSGEVSGIGIRMELNDKTKRLTVVEAIENSPALKAGIKAGDEILAINGKPTQQMKVDDASKLIRGKAGTPLTLRLGRSGKNAFDLKLTRATIEVPTVRYTLKQEGNRRVGYIRLREFSSHAAEQMRRAIRDLNGKQVNAYVLDLRGNPGGLLQSSIEIARMWLDNGGIVRTVDRLGGAEDTKANRTALTQLPLAVLVDGNSASASEILTGALKDNKRAVVVGSQTFGKALVQSVHQLADGSGLAVTIAHYYTPQGTDINHKGITPDIKLDLTEAQERQLASNPDLVGTPNDPQYARAITALSSNNFAQPPANQPTGSMSVRASDLKF</sequence>
<dbReference type="CDD" id="cd06782">
    <property type="entry name" value="cpPDZ_CPP-like"/>
    <property type="match status" value="1"/>
</dbReference>
<name>A0A951PW22_9NOST</name>
<evidence type="ECO:0000256" key="6">
    <source>
        <dbReference type="ARBA" id="ARBA00022825"/>
    </source>
</evidence>
<keyword evidence="3 13" id="KW-0645">Protease</keyword>